<evidence type="ECO:0000313" key="3">
    <source>
        <dbReference type="Proteomes" id="UP000190188"/>
    </source>
</evidence>
<dbReference type="Gene3D" id="3.40.630.30">
    <property type="match status" value="1"/>
</dbReference>
<dbReference type="PANTHER" id="PTHR47237:SF2">
    <property type="entry name" value="BLL4206 PROTEIN"/>
    <property type="match status" value="1"/>
</dbReference>
<comment type="caution">
    <text evidence="2">The sequence shown here is derived from an EMBL/GenBank/DDBJ whole genome shotgun (WGS) entry which is preliminary data.</text>
</comment>
<accession>A0A1T2XNB2</accession>
<feature type="domain" description="N-acetyltransferase" evidence="1">
    <location>
        <begin position="1"/>
        <end position="136"/>
    </location>
</feature>
<dbReference type="InterPro" id="IPR016181">
    <property type="entry name" value="Acyl_CoA_acyltransferase"/>
</dbReference>
<dbReference type="Pfam" id="PF00583">
    <property type="entry name" value="Acetyltransf_1"/>
    <property type="match status" value="1"/>
</dbReference>
<dbReference type="RefSeq" id="WP_078497016.1">
    <property type="nucleotide sequence ID" value="NZ_MSZX01000001.1"/>
</dbReference>
<dbReference type="InterPro" id="IPR041496">
    <property type="entry name" value="YitH/HolE_GNAT"/>
</dbReference>
<gene>
    <name evidence="2" type="ORF">BVG16_02920</name>
</gene>
<dbReference type="PANTHER" id="PTHR47237">
    <property type="entry name" value="SLL0310 PROTEIN"/>
    <property type="match status" value="1"/>
</dbReference>
<dbReference type="OrthoDB" id="8453373at2"/>
<dbReference type="Gene3D" id="3.40.630.90">
    <property type="match status" value="1"/>
</dbReference>
<dbReference type="STRING" id="1324314.BVG16_02920"/>
<dbReference type="GO" id="GO:0016747">
    <property type="term" value="F:acyltransferase activity, transferring groups other than amino-acyl groups"/>
    <property type="evidence" value="ECO:0007669"/>
    <property type="project" value="InterPro"/>
</dbReference>
<protein>
    <recommendedName>
        <fullName evidence="1">N-acetyltransferase domain-containing protein</fullName>
    </recommendedName>
</protein>
<name>A0A1T2XNB2_9BACL</name>
<dbReference type="EMBL" id="MSZX01000001">
    <property type="protein sequence ID" value="OPA81285.1"/>
    <property type="molecule type" value="Genomic_DNA"/>
</dbReference>
<dbReference type="Proteomes" id="UP000190188">
    <property type="component" value="Unassembled WGS sequence"/>
</dbReference>
<organism evidence="2 3">
    <name type="scientific">Paenibacillus selenitireducens</name>
    <dbReference type="NCBI Taxonomy" id="1324314"/>
    <lineage>
        <taxon>Bacteria</taxon>
        <taxon>Bacillati</taxon>
        <taxon>Bacillota</taxon>
        <taxon>Bacilli</taxon>
        <taxon>Bacillales</taxon>
        <taxon>Paenibacillaceae</taxon>
        <taxon>Paenibacillus</taxon>
    </lineage>
</organism>
<dbReference type="InterPro" id="IPR052729">
    <property type="entry name" value="Acyl/Acetyltrans_Enzymes"/>
</dbReference>
<sequence length="268" mass="30301">MRIRATLASDLAQIAKLQPEHWSDIMPFFHYYLEEPSCHPFVVEHEDRIVAVGNVLISEPVAWIGHIIVSTNDRGQGIGKQFMSFLMKFSQDQSVKSIALLASQEGRPLYEKLGFQAITPYVTYSREAMPTEPDMNAIVPASTVDVDQIYQIDADATGEDRHRILQSHVRHMQVYKDRQGAIQGFYAPTFNDGPVIARTEEAGTQLLCLKHQEAGRRTVVPMDNQAAHRFMQEKGYEVTGYALTRMVWGESINWQPTCIYGQIHGSFG</sequence>
<dbReference type="SUPFAM" id="SSF55729">
    <property type="entry name" value="Acyl-CoA N-acyltransferases (Nat)"/>
    <property type="match status" value="1"/>
</dbReference>
<keyword evidence="3" id="KW-1185">Reference proteome</keyword>
<dbReference type="PROSITE" id="PS51186">
    <property type="entry name" value="GNAT"/>
    <property type="match status" value="1"/>
</dbReference>
<evidence type="ECO:0000259" key="1">
    <source>
        <dbReference type="PROSITE" id="PS51186"/>
    </source>
</evidence>
<reference evidence="2 3" key="1">
    <citation type="submission" date="2017-01" db="EMBL/GenBank/DDBJ databases">
        <title>Genome analysis of Paenibacillus selenitrireducens ES3-24.</title>
        <authorList>
            <person name="Xu D."/>
            <person name="Yao R."/>
            <person name="Zheng S."/>
        </authorList>
    </citation>
    <scope>NUCLEOTIDE SEQUENCE [LARGE SCALE GENOMIC DNA]</scope>
    <source>
        <strain evidence="2 3">ES3-24</strain>
    </source>
</reference>
<dbReference type="AlphaFoldDB" id="A0A1T2XNB2"/>
<proteinExistence type="predicted"/>
<dbReference type="CDD" id="cd04301">
    <property type="entry name" value="NAT_SF"/>
    <property type="match status" value="1"/>
</dbReference>
<evidence type="ECO:0000313" key="2">
    <source>
        <dbReference type="EMBL" id="OPA81285.1"/>
    </source>
</evidence>
<dbReference type="InterPro" id="IPR000182">
    <property type="entry name" value="GNAT_dom"/>
</dbReference>
<dbReference type="Pfam" id="PF18014">
    <property type="entry name" value="Acetyltransf_18"/>
    <property type="match status" value="1"/>
</dbReference>